<dbReference type="PANTHER" id="PTHR14950:SF46">
    <property type="entry name" value="ENDORIBONUCLEASE DICER HOMOLOG 3"/>
    <property type="match status" value="1"/>
</dbReference>
<dbReference type="GO" id="GO:0005634">
    <property type="term" value="C:nucleus"/>
    <property type="evidence" value="ECO:0007669"/>
    <property type="project" value="TreeGrafter"/>
</dbReference>
<proteinExistence type="predicted"/>
<keyword evidence="4" id="KW-1185">Reference proteome</keyword>
<evidence type="ECO:0000259" key="2">
    <source>
        <dbReference type="PROSITE" id="PS50142"/>
    </source>
</evidence>
<dbReference type="Gene3D" id="1.10.1520.10">
    <property type="entry name" value="Ribonuclease III domain"/>
    <property type="match status" value="2"/>
</dbReference>
<dbReference type="PANTHER" id="PTHR14950">
    <property type="entry name" value="DICER-RELATED"/>
    <property type="match status" value="1"/>
</dbReference>
<dbReference type="SUPFAM" id="SSF69065">
    <property type="entry name" value="RNase III domain-like"/>
    <property type="match status" value="2"/>
</dbReference>
<reference evidence="3 4" key="1">
    <citation type="submission" date="2024-01" db="EMBL/GenBank/DDBJ databases">
        <title>The genomes of 5 underutilized Papilionoideae crops provide insights into root nodulation and disease resistanc.</title>
        <authorList>
            <person name="Yuan L."/>
        </authorList>
    </citation>
    <scope>NUCLEOTIDE SEQUENCE [LARGE SCALE GENOMIC DNA]</scope>
    <source>
        <strain evidence="3">ZHUSHIDOU_FW_LH</strain>
        <tissue evidence="3">Leaf</tissue>
    </source>
</reference>
<protein>
    <recommendedName>
        <fullName evidence="2">RNase III domain-containing protein</fullName>
    </recommendedName>
</protein>
<dbReference type="GO" id="GO:0003723">
    <property type="term" value="F:RNA binding"/>
    <property type="evidence" value="ECO:0007669"/>
    <property type="project" value="TreeGrafter"/>
</dbReference>
<name>A0AAN9FU27_CROPI</name>
<dbReference type="SMART" id="SM00535">
    <property type="entry name" value="RIBOc"/>
    <property type="match status" value="1"/>
</dbReference>
<sequence>MCDRCEAKNIVHSTLPGSKDNFWCYYFWKACLNSPDSPFEPHRWVAPGQRSIHPVCCQCGLETQEVPLDEKFHTEDPKFVVGKLCYRGHRRMCSKTIVDCVEALIGAYYVGGGLIAAIHVMKWLGIDAELEPSLVDEAITVTSLHAYVPKVNEIRSLKKKIKYEFSIKGLLLEAITHLSGKELGIDCCYKRLLGDSVLDLHITCHLYKSYTDIDLRELTDLHSASVCNENFAQVAVRHNLHPHLLHGSELLLNQIEEYVKIPAVICIAFGLYLCLAALDLFKLAFTNKLENADEFDELISAAVRWRIRVASAAAASSVARAPSTRRLTSQKGAAKMSSNSSITFLLLETRSISVLNI</sequence>
<dbReference type="Proteomes" id="UP001372338">
    <property type="component" value="Unassembled WGS sequence"/>
</dbReference>
<comment type="caution">
    <text evidence="3">The sequence shown here is derived from an EMBL/GenBank/DDBJ whole genome shotgun (WGS) entry which is preliminary data.</text>
</comment>
<dbReference type="GO" id="GO:0005737">
    <property type="term" value="C:cytoplasm"/>
    <property type="evidence" value="ECO:0007669"/>
    <property type="project" value="TreeGrafter"/>
</dbReference>
<evidence type="ECO:0000313" key="3">
    <source>
        <dbReference type="EMBL" id="KAK7281121.1"/>
    </source>
</evidence>
<keyword evidence="1" id="KW-0378">Hydrolase</keyword>
<dbReference type="Pfam" id="PF00636">
    <property type="entry name" value="Ribonuclease_3"/>
    <property type="match status" value="1"/>
</dbReference>
<feature type="domain" description="RNase III" evidence="2">
    <location>
        <begin position="154"/>
        <end position="301"/>
    </location>
</feature>
<dbReference type="CDD" id="cd00593">
    <property type="entry name" value="RIBOc"/>
    <property type="match status" value="1"/>
</dbReference>
<dbReference type="EMBL" id="JAYWIO010000002">
    <property type="protein sequence ID" value="KAK7281121.1"/>
    <property type="molecule type" value="Genomic_DNA"/>
</dbReference>
<accession>A0AAN9FU27</accession>
<dbReference type="GO" id="GO:0030422">
    <property type="term" value="P:siRNA processing"/>
    <property type="evidence" value="ECO:0007669"/>
    <property type="project" value="TreeGrafter"/>
</dbReference>
<dbReference type="GO" id="GO:0004525">
    <property type="term" value="F:ribonuclease III activity"/>
    <property type="evidence" value="ECO:0007669"/>
    <property type="project" value="InterPro"/>
</dbReference>
<organism evidence="3 4">
    <name type="scientific">Crotalaria pallida</name>
    <name type="common">Smooth rattlebox</name>
    <name type="synonym">Crotalaria striata</name>
    <dbReference type="NCBI Taxonomy" id="3830"/>
    <lineage>
        <taxon>Eukaryota</taxon>
        <taxon>Viridiplantae</taxon>
        <taxon>Streptophyta</taxon>
        <taxon>Embryophyta</taxon>
        <taxon>Tracheophyta</taxon>
        <taxon>Spermatophyta</taxon>
        <taxon>Magnoliopsida</taxon>
        <taxon>eudicotyledons</taxon>
        <taxon>Gunneridae</taxon>
        <taxon>Pentapetalae</taxon>
        <taxon>rosids</taxon>
        <taxon>fabids</taxon>
        <taxon>Fabales</taxon>
        <taxon>Fabaceae</taxon>
        <taxon>Papilionoideae</taxon>
        <taxon>50 kb inversion clade</taxon>
        <taxon>genistoids sensu lato</taxon>
        <taxon>core genistoids</taxon>
        <taxon>Crotalarieae</taxon>
        <taxon>Crotalaria</taxon>
    </lineage>
</organism>
<dbReference type="InterPro" id="IPR036389">
    <property type="entry name" value="RNase_III_sf"/>
</dbReference>
<dbReference type="InterPro" id="IPR000999">
    <property type="entry name" value="RNase_III_dom"/>
</dbReference>
<gene>
    <name evidence="3" type="ORF">RIF29_08833</name>
</gene>
<dbReference type="AlphaFoldDB" id="A0AAN9FU27"/>
<evidence type="ECO:0000313" key="4">
    <source>
        <dbReference type="Proteomes" id="UP001372338"/>
    </source>
</evidence>
<dbReference type="PROSITE" id="PS50142">
    <property type="entry name" value="RNASE_3_2"/>
    <property type="match status" value="1"/>
</dbReference>
<evidence type="ECO:0000256" key="1">
    <source>
        <dbReference type="ARBA" id="ARBA00022801"/>
    </source>
</evidence>